<sequence>MSQSLLQQSPALPIEVCERIIDYVAIESAAFVPSSGLAPQYQLRQRHMDLVACGLTCRAWLARSTYHLSMRLMIHSTRQLEQAAQLLKENPARSTSIRSLYICSPPRPYTPQDGDQRFSQWSHIVPTLLYDHLPSLDKLILVDLNWRHFHPSFWLLAPKFTQPVTDLCIHRLLIDSPVKFISLLAMFPSLRLLQVTTMVYFDSSRSAAISPRTKQVILNDLEEIDISSTSQITPILSWLSGRTPHLHTLKLNLLQACDSLPSLIHQCSFLSDLQLKFARLSAEDMRVTWGSLDLKEIKALQYLRLEGDEDQLTSFAECLPTLRSAEVKEISLSLASPVLHSLDTIRAAAPRWQLLDSLLTKKSYPKLERVVFVVKTVMDDYAAQELFPLAYSRGVLVIRIRGLYD</sequence>
<dbReference type="AlphaFoldDB" id="A0A0C3RWU1"/>
<keyword evidence="2" id="KW-1185">Reference proteome</keyword>
<dbReference type="Gene3D" id="3.80.10.10">
    <property type="entry name" value="Ribonuclease Inhibitor"/>
    <property type="match status" value="1"/>
</dbReference>
<evidence type="ECO:0000313" key="2">
    <source>
        <dbReference type="Proteomes" id="UP000053257"/>
    </source>
</evidence>
<dbReference type="OrthoDB" id="2795948at2759"/>
<name>A0A0C3RWU1_PHLG1</name>
<dbReference type="EMBL" id="KN840524">
    <property type="protein sequence ID" value="KIP06156.1"/>
    <property type="molecule type" value="Genomic_DNA"/>
</dbReference>
<protein>
    <recommendedName>
        <fullName evidence="3">F-box domain-containing protein</fullName>
    </recommendedName>
</protein>
<reference evidence="1 2" key="1">
    <citation type="journal article" date="2014" name="PLoS Genet.">
        <title>Analysis of the Phlebiopsis gigantea genome, transcriptome and secretome provides insight into its pioneer colonization strategies of wood.</title>
        <authorList>
            <person name="Hori C."/>
            <person name="Ishida T."/>
            <person name="Igarashi K."/>
            <person name="Samejima M."/>
            <person name="Suzuki H."/>
            <person name="Master E."/>
            <person name="Ferreira P."/>
            <person name="Ruiz-Duenas F.J."/>
            <person name="Held B."/>
            <person name="Canessa P."/>
            <person name="Larrondo L.F."/>
            <person name="Schmoll M."/>
            <person name="Druzhinina I.S."/>
            <person name="Kubicek C.P."/>
            <person name="Gaskell J.A."/>
            <person name="Kersten P."/>
            <person name="St John F."/>
            <person name="Glasner J."/>
            <person name="Sabat G."/>
            <person name="Splinter BonDurant S."/>
            <person name="Syed K."/>
            <person name="Yadav J."/>
            <person name="Mgbeahuruike A.C."/>
            <person name="Kovalchuk A."/>
            <person name="Asiegbu F.O."/>
            <person name="Lackner G."/>
            <person name="Hoffmeister D."/>
            <person name="Rencoret J."/>
            <person name="Gutierrez A."/>
            <person name="Sun H."/>
            <person name="Lindquist E."/>
            <person name="Barry K."/>
            <person name="Riley R."/>
            <person name="Grigoriev I.V."/>
            <person name="Henrissat B."/>
            <person name="Kues U."/>
            <person name="Berka R.M."/>
            <person name="Martinez A.T."/>
            <person name="Covert S.F."/>
            <person name="Blanchette R.A."/>
            <person name="Cullen D."/>
        </authorList>
    </citation>
    <scope>NUCLEOTIDE SEQUENCE [LARGE SCALE GENOMIC DNA]</scope>
    <source>
        <strain evidence="1 2">11061_1 CR5-6</strain>
    </source>
</reference>
<accession>A0A0C3RWU1</accession>
<dbReference type="HOGENOM" id="CLU_036316_4_1_1"/>
<evidence type="ECO:0000313" key="1">
    <source>
        <dbReference type="EMBL" id="KIP06156.1"/>
    </source>
</evidence>
<proteinExistence type="predicted"/>
<gene>
    <name evidence="1" type="ORF">PHLGIDRAFT_469192</name>
</gene>
<dbReference type="InterPro" id="IPR032675">
    <property type="entry name" value="LRR_dom_sf"/>
</dbReference>
<evidence type="ECO:0008006" key="3">
    <source>
        <dbReference type="Google" id="ProtNLM"/>
    </source>
</evidence>
<organism evidence="1 2">
    <name type="scientific">Phlebiopsis gigantea (strain 11061_1 CR5-6)</name>
    <name type="common">White-rot fungus</name>
    <name type="synonym">Peniophora gigantea</name>
    <dbReference type="NCBI Taxonomy" id="745531"/>
    <lineage>
        <taxon>Eukaryota</taxon>
        <taxon>Fungi</taxon>
        <taxon>Dikarya</taxon>
        <taxon>Basidiomycota</taxon>
        <taxon>Agaricomycotina</taxon>
        <taxon>Agaricomycetes</taxon>
        <taxon>Polyporales</taxon>
        <taxon>Phanerochaetaceae</taxon>
        <taxon>Phlebiopsis</taxon>
    </lineage>
</organism>
<dbReference type="SUPFAM" id="SSF52047">
    <property type="entry name" value="RNI-like"/>
    <property type="match status" value="1"/>
</dbReference>
<dbReference type="Proteomes" id="UP000053257">
    <property type="component" value="Unassembled WGS sequence"/>
</dbReference>